<dbReference type="InterPro" id="IPR051202">
    <property type="entry name" value="Peptidase_C40"/>
</dbReference>
<evidence type="ECO:0000256" key="3">
    <source>
        <dbReference type="ARBA" id="ARBA00022801"/>
    </source>
</evidence>
<keyword evidence="4" id="KW-0788">Thiol protease</keyword>
<evidence type="ECO:0000256" key="1">
    <source>
        <dbReference type="ARBA" id="ARBA00007074"/>
    </source>
</evidence>
<dbReference type="GO" id="GO:0006508">
    <property type="term" value="P:proteolysis"/>
    <property type="evidence" value="ECO:0007669"/>
    <property type="project" value="UniProtKB-KW"/>
</dbReference>
<evidence type="ECO:0000256" key="4">
    <source>
        <dbReference type="ARBA" id="ARBA00022807"/>
    </source>
</evidence>
<dbReference type="InterPro" id="IPR038765">
    <property type="entry name" value="Papain-like_cys_pep_sf"/>
</dbReference>
<keyword evidence="2" id="KW-0645">Protease</keyword>
<feature type="domain" description="NlpC/P60" evidence="5">
    <location>
        <begin position="70"/>
        <end position="192"/>
    </location>
</feature>
<dbReference type="AlphaFoldDB" id="A0A1M5WHP8"/>
<proteinExistence type="inferred from homology"/>
<dbReference type="GO" id="GO:0008234">
    <property type="term" value="F:cysteine-type peptidase activity"/>
    <property type="evidence" value="ECO:0007669"/>
    <property type="project" value="UniProtKB-KW"/>
</dbReference>
<dbReference type="Gene3D" id="3.90.1720.10">
    <property type="entry name" value="endopeptidase domain like (from Nostoc punctiforme)"/>
    <property type="match status" value="1"/>
</dbReference>
<dbReference type="Proteomes" id="UP000183995">
    <property type="component" value="Unassembled WGS sequence"/>
</dbReference>
<reference evidence="6 7" key="1">
    <citation type="submission" date="2016-11" db="EMBL/GenBank/DDBJ databases">
        <authorList>
            <person name="Jaros S."/>
            <person name="Januszkiewicz K."/>
            <person name="Wedrychowicz H."/>
        </authorList>
    </citation>
    <scope>NUCLEOTIDE SEQUENCE [LARGE SCALE GENOMIC DNA]</scope>
    <source>
        <strain evidence="6 7">DSM 10068</strain>
    </source>
</reference>
<dbReference type="PANTHER" id="PTHR47053">
    <property type="entry name" value="MUREIN DD-ENDOPEPTIDASE MEPH-RELATED"/>
    <property type="match status" value="1"/>
</dbReference>
<dbReference type="OrthoDB" id="9808890at2"/>
<gene>
    <name evidence="6" type="ORF">SAMN02745823_01282</name>
</gene>
<dbReference type="SUPFAM" id="SSF54001">
    <property type="entry name" value="Cysteine proteinases"/>
    <property type="match status" value="1"/>
</dbReference>
<dbReference type="PANTHER" id="PTHR47053:SF1">
    <property type="entry name" value="MUREIN DD-ENDOPEPTIDASE MEPH-RELATED"/>
    <property type="match status" value="1"/>
</dbReference>
<dbReference type="RefSeq" id="WP_073076833.1">
    <property type="nucleotide sequence ID" value="NZ_FQXV01000003.1"/>
</dbReference>
<protein>
    <submittedName>
        <fullName evidence="6">NlpC/P60 family protein</fullName>
    </submittedName>
</protein>
<dbReference type="PROSITE" id="PS51935">
    <property type="entry name" value="NLPC_P60"/>
    <property type="match status" value="1"/>
</dbReference>
<evidence type="ECO:0000313" key="6">
    <source>
        <dbReference type="EMBL" id="SHH87026.1"/>
    </source>
</evidence>
<evidence type="ECO:0000313" key="7">
    <source>
        <dbReference type="Proteomes" id="UP000183995"/>
    </source>
</evidence>
<keyword evidence="7" id="KW-1185">Reference proteome</keyword>
<accession>A0A1M5WHP8</accession>
<dbReference type="STRING" id="1123282.SAMN02745823_01282"/>
<evidence type="ECO:0000256" key="2">
    <source>
        <dbReference type="ARBA" id="ARBA00022670"/>
    </source>
</evidence>
<dbReference type="Pfam" id="PF00877">
    <property type="entry name" value="NLPC_P60"/>
    <property type="match status" value="1"/>
</dbReference>
<comment type="similarity">
    <text evidence="1">Belongs to the peptidase C40 family.</text>
</comment>
<sequence>MYDTVYPSVRRRRRRRRRAGRKKDALLFFLALLALILVVSSTYKKTEKIMSESQIIAAECKKAVAKGADEETLESLADIMTRQLGKPYVYGAAGPDAFDCSGLVQYVYGAAGIKLPRVVSQQSRVGSAVQKEDLKFGDIIFFSDGGETLTHTGLYIGSGYFMHSPATGEVVTLSNLSEEYYVEMYRAAVRVLK</sequence>
<dbReference type="InterPro" id="IPR000064">
    <property type="entry name" value="NLP_P60_dom"/>
</dbReference>
<keyword evidence="3" id="KW-0378">Hydrolase</keyword>
<evidence type="ECO:0000259" key="5">
    <source>
        <dbReference type="PROSITE" id="PS51935"/>
    </source>
</evidence>
<name>A0A1M5WHP8_9FIRM</name>
<organism evidence="6 7">
    <name type="scientific">Sporobacter termitidis DSM 10068</name>
    <dbReference type="NCBI Taxonomy" id="1123282"/>
    <lineage>
        <taxon>Bacteria</taxon>
        <taxon>Bacillati</taxon>
        <taxon>Bacillota</taxon>
        <taxon>Clostridia</taxon>
        <taxon>Eubacteriales</taxon>
        <taxon>Oscillospiraceae</taxon>
        <taxon>Sporobacter</taxon>
    </lineage>
</organism>
<dbReference type="EMBL" id="FQXV01000003">
    <property type="protein sequence ID" value="SHH87026.1"/>
    <property type="molecule type" value="Genomic_DNA"/>
</dbReference>